<name>V6JJD9_STRRC</name>
<proteinExistence type="predicted"/>
<reference evidence="2 3" key="1">
    <citation type="journal article" date="2014" name="Genome Announc.">
        <title>Draft Genome Sequence of Streptomyces roseochromogenes subsp. oscitans DS 12.976, Producer of the Aminocoumarin Antibiotic Clorobiocin.</title>
        <authorList>
            <person name="Ruckert C."/>
            <person name="Kalinowski J."/>
            <person name="Heide L."/>
            <person name="Apel A.K."/>
        </authorList>
    </citation>
    <scope>NUCLEOTIDE SEQUENCE [LARGE SCALE GENOMIC DNA]</scope>
    <source>
        <strain evidence="2 3">DS 12.976</strain>
    </source>
</reference>
<dbReference type="EMBL" id="AWQX01000361">
    <property type="protein sequence ID" value="EST20022.1"/>
    <property type="molecule type" value="Genomic_DNA"/>
</dbReference>
<dbReference type="Proteomes" id="UP000017984">
    <property type="component" value="Chromosome"/>
</dbReference>
<feature type="compositionally biased region" description="Polar residues" evidence="1">
    <location>
        <begin position="58"/>
        <end position="71"/>
    </location>
</feature>
<evidence type="ECO:0000313" key="2">
    <source>
        <dbReference type="EMBL" id="EST20022.1"/>
    </source>
</evidence>
<evidence type="ECO:0000256" key="1">
    <source>
        <dbReference type="SAM" id="MobiDB-lite"/>
    </source>
</evidence>
<comment type="caution">
    <text evidence="2">The sequence shown here is derived from an EMBL/GenBank/DDBJ whole genome shotgun (WGS) entry which is preliminary data.</text>
</comment>
<feature type="region of interest" description="Disordered" evidence="1">
    <location>
        <begin position="43"/>
        <end position="77"/>
    </location>
</feature>
<accession>V6JJD9</accession>
<organism evidence="2 3">
    <name type="scientific">Streptomyces roseochromogenus subsp. oscitans DS 12.976</name>
    <dbReference type="NCBI Taxonomy" id="1352936"/>
    <lineage>
        <taxon>Bacteria</taxon>
        <taxon>Bacillati</taxon>
        <taxon>Actinomycetota</taxon>
        <taxon>Actinomycetes</taxon>
        <taxon>Kitasatosporales</taxon>
        <taxon>Streptomycetaceae</taxon>
        <taxon>Streptomyces</taxon>
    </lineage>
</organism>
<gene>
    <name evidence="2" type="ORF">M878_40675</name>
</gene>
<protein>
    <submittedName>
        <fullName evidence="2">Uncharacterized protein</fullName>
    </submittedName>
</protein>
<evidence type="ECO:0000313" key="3">
    <source>
        <dbReference type="Proteomes" id="UP000017984"/>
    </source>
</evidence>
<sequence length="77" mass="8026">MLLAHQLSHPPVQGLQLGGRTAFQQPGYVVGGAADVVVTEDEQGLARGTGTRPGSARGTVTRTGQARTFSVRQDRGP</sequence>
<dbReference type="AlphaFoldDB" id="V6JJD9"/>
<dbReference type="HOGENOM" id="CLU_2636628_0_0_11"/>
<keyword evidence="3" id="KW-1185">Reference proteome</keyword>